<dbReference type="PANTHER" id="PTHR39081">
    <property type="entry name" value="MUT7-C DOMAIN-CONTAINING PROTEIN"/>
    <property type="match status" value="1"/>
</dbReference>
<dbReference type="Pfam" id="PF01927">
    <property type="entry name" value="Mut7-C"/>
    <property type="match status" value="1"/>
</dbReference>
<evidence type="ECO:0000313" key="2">
    <source>
        <dbReference type="EMBL" id="RLE14859.1"/>
    </source>
</evidence>
<evidence type="ECO:0000313" key="3">
    <source>
        <dbReference type="Proteomes" id="UP000280417"/>
    </source>
</evidence>
<dbReference type="AlphaFoldDB" id="A0A662DL60"/>
<organism evidence="2 3">
    <name type="scientific">Aerophobetes bacterium</name>
    <dbReference type="NCBI Taxonomy" id="2030807"/>
    <lineage>
        <taxon>Bacteria</taxon>
        <taxon>Candidatus Aerophobota</taxon>
    </lineage>
</organism>
<dbReference type="PANTHER" id="PTHR39081:SF1">
    <property type="entry name" value="MUT7-C RNASE DOMAIN-CONTAINING PROTEIN"/>
    <property type="match status" value="1"/>
</dbReference>
<dbReference type="InterPro" id="IPR002782">
    <property type="entry name" value="Mut7-C_RNAse_dom"/>
</dbReference>
<proteinExistence type="predicted"/>
<accession>A0A662DL60</accession>
<comment type="caution">
    <text evidence="2">The sequence shown here is derived from an EMBL/GenBank/DDBJ whole genome shotgun (WGS) entry which is preliminary data.</text>
</comment>
<name>A0A662DL60_UNCAE</name>
<gene>
    <name evidence="2" type="ORF">DRJ04_01555</name>
</gene>
<evidence type="ECO:0000259" key="1">
    <source>
        <dbReference type="Pfam" id="PF01927"/>
    </source>
</evidence>
<sequence length="187" mass="22082">MCGGAEFCKKRARENTRARVFKGEKDSLLMSHKFIADSMLGKLARWLRLMGFDTLYYPSIPDEDLVKKAKEEKRIILTKDSELVRKNKESNFIYITSSDPYQQIKMVVKSLKLNPWKRLFSRCVHCNKLVEKIDNISEFREKIPSYAYRTCFSFYRCPECGKIYWEGSHHSKIKAKIKAFLEEEDEV</sequence>
<reference evidence="2 3" key="1">
    <citation type="submission" date="2018-06" db="EMBL/GenBank/DDBJ databases">
        <title>Extensive metabolic versatility and redundancy in microbially diverse, dynamic hydrothermal sediments.</title>
        <authorList>
            <person name="Dombrowski N."/>
            <person name="Teske A."/>
            <person name="Baker B.J."/>
        </authorList>
    </citation>
    <scope>NUCLEOTIDE SEQUENCE [LARGE SCALE GENOMIC DNA]</scope>
    <source>
        <strain evidence="2">B3_G15</strain>
    </source>
</reference>
<dbReference type="Proteomes" id="UP000280417">
    <property type="component" value="Unassembled WGS sequence"/>
</dbReference>
<protein>
    <recommendedName>
        <fullName evidence="1">Mut7-C RNAse domain-containing protein</fullName>
    </recommendedName>
</protein>
<feature type="domain" description="Mut7-C RNAse" evidence="1">
    <location>
        <begin position="33"/>
        <end position="176"/>
    </location>
</feature>
<dbReference type="EMBL" id="QMQA01000026">
    <property type="protein sequence ID" value="RLE14859.1"/>
    <property type="molecule type" value="Genomic_DNA"/>
</dbReference>